<dbReference type="EMBL" id="CP017174">
    <property type="protein sequence ID" value="QDE71117.1"/>
    <property type="molecule type" value="Genomic_DNA"/>
</dbReference>
<dbReference type="PANTHER" id="PTHR30055">
    <property type="entry name" value="HTH-TYPE TRANSCRIPTIONAL REGULATOR RUTR"/>
    <property type="match status" value="1"/>
</dbReference>
<sequence length="195" mass="20480">MQPRARRSNDERSATTRQALVSASRALFVEKGYAQTSTPEVVAAAAVTRGALYHHFEDKQALLRAVLEREFAELRRAIDQATPPALDAREALIEGSLAYLDAMAVPGRTRLLLVDGPAVFGHAEMMALDEASAAGSLREGLAALLGDGPLVPALASLLSAAFDRAALAISTGGDANAYRAAMLALIERVTAGVGR</sequence>
<evidence type="ECO:0000313" key="7">
    <source>
        <dbReference type="Proteomes" id="UP000320179"/>
    </source>
</evidence>
<evidence type="ECO:0000259" key="5">
    <source>
        <dbReference type="PROSITE" id="PS50977"/>
    </source>
</evidence>
<dbReference type="InterPro" id="IPR050109">
    <property type="entry name" value="HTH-type_TetR-like_transc_reg"/>
</dbReference>
<dbReference type="GO" id="GO:0003700">
    <property type="term" value="F:DNA-binding transcription factor activity"/>
    <property type="evidence" value="ECO:0007669"/>
    <property type="project" value="TreeGrafter"/>
</dbReference>
<keyword evidence="3" id="KW-0804">Transcription</keyword>
<feature type="domain" description="HTH tetR-type" evidence="5">
    <location>
        <begin position="14"/>
        <end position="74"/>
    </location>
</feature>
<dbReference type="SUPFAM" id="SSF46689">
    <property type="entry name" value="Homeodomain-like"/>
    <property type="match status" value="1"/>
</dbReference>
<dbReference type="PRINTS" id="PR00455">
    <property type="entry name" value="HTHTETR"/>
</dbReference>
<dbReference type="PROSITE" id="PS50977">
    <property type="entry name" value="HTH_TETR_2"/>
    <property type="match status" value="1"/>
</dbReference>
<dbReference type="InterPro" id="IPR001647">
    <property type="entry name" value="HTH_TetR"/>
</dbReference>
<evidence type="ECO:0000256" key="1">
    <source>
        <dbReference type="ARBA" id="ARBA00023015"/>
    </source>
</evidence>
<dbReference type="Proteomes" id="UP000320179">
    <property type="component" value="Chromosome"/>
</dbReference>
<reference evidence="6 7" key="1">
    <citation type="journal article" date="2019" name="Science">
        <title>Social genes are selection hotspots in kin groups of a soil microbe.</title>
        <authorList>
            <person name="Wielgoss S."/>
            <person name="Wolfensberger R."/>
            <person name="Sun L."/>
            <person name="Fiegna F."/>
            <person name="Velicer G.J."/>
        </authorList>
    </citation>
    <scope>NUCLEOTIDE SEQUENCE [LARGE SCALE GENOMIC DNA]</scope>
    <source>
        <strain evidence="6 7">MC3.5.9c15</strain>
    </source>
</reference>
<dbReference type="InterPro" id="IPR009057">
    <property type="entry name" value="Homeodomain-like_sf"/>
</dbReference>
<keyword evidence="2 4" id="KW-0238">DNA-binding</keyword>
<dbReference type="InterPro" id="IPR049484">
    <property type="entry name" value="Rv0078-like_C"/>
</dbReference>
<evidence type="ECO:0000256" key="3">
    <source>
        <dbReference type="ARBA" id="ARBA00023163"/>
    </source>
</evidence>
<dbReference type="AlphaFoldDB" id="A0AAE6G543"/>
<name>A0AAE6G543_MYXXA</name>
<dbReference type="InterPro" id="IPR023772">
    <property type="entry name" value="DNA-bd_HTH_TetR-type_CS"/>
</dbReference>
<evidence type="ECO:0000256" key="4">
    <source>
        <dbReference type="PROSITE-ProRule" id="PRU00335"/>
    </source>
</evidence>
<keyword evidence="1" id="KW-0805">Transcription regulation</keyword>
<dbReference type="PANTHER" id="PTHR30055:SF234">
    <property type="entry name" value="HTH-TYPE TRANSCRIPTIONAL REGULATOR BETI"/>
    <property type="match status" value="1"/>
</dbReference>
<accession>A0AAE6G543</accession>
<organism evidence="6 7">
    <name type="scientific">Myxococcus xanthus</name>
    <dbReference type="NCBI Taxonomy" id="34"/>
    <lineage>
        <taxon>Bacteria</taxon>
        <taxon>Pseudomonadati</taxon>
        <taxon>Myxococcota</taxon>
        <taxon>Myxococcia</taxon>
        <taxon>Myxococcales</taxon>
        <taxon>Cystobacterineae</taxon>
        <taxon>Myxococcaceae</taxon>
        <taxon>Myxococcus</taxon>
    </lineage>
</organism>
<evidence type="ECO:0000313" key="6">
    <source>
        <dbReference type="EMBL" id="QDE71117.1"/>
    </source>
</evidence>
<dbReference type="GO" id="GO:0000976">
    <property type="term" value="F:transcription cis-regulatory region binding"/>
    <property type="evidence" value="ECO:0007669"/>
    <property type="project" value="TreeGrafter"/>
</dbReference>
<gene>
    <name evidence="6" type="ORF">BHS09_31395</name>
</gene>
<dbReference type="Pfam" id="PF00440">
    <property type="entry name" value="TetR_N"/>
    <property type="match status" value="1"/>
</dbReference>
<dbReference type="Pfam" id="PF21351">
    <property type="entry name" value="TetR_C_41"/>
    <property type="match status" value="1"/>
</dbReference>
<dbReference type="Gene3D" id="1.10.357.10">
    <property type="entry name" value="Tetracycline Repressor, domain 2"/>
    <property type="match status" value="1"/>
</dbReference>
<protein>
    <submittedName>
        <fullName evidence="6">TetR family transcriptional regulator</fullName>
    </submittedName>
</protein>
<evidence type="ECO:0000256" key="2">
    <source>
        <dbReference type="ARBA" id="ARBA00023125"/>
    </source>
</evidence>
<dbReference type="PROSITE" id="PS01081">
    <property type="entry name" value="HTH_TETR_1"/>
    <property type="match status" value="1"/>
</dbReference>
<feature type="DNA-binding region" description="H-T-H motif" evidence="4">
    <location>
        <begin position="37"/>
        <end position="56"/>
    </location>
</feature>
<proteinExistence type="predicted"/>